<sequence>MQISKLVTTTLAASTAVSATPVANNLAKRDDAVDVVLKDVEDLLGTVVKDVTGLLADAGLNVTSVLEPILSPLGLKKREEELAALERRDLSTILSDVDGLVSDILKGVGKISADLLGL</sequence>
<dbReference type="EMBL" id="PKFP01000008">
    <property type="protein sequence ID" value="PVH17618.1"/>
    <property type="molecule type" value="Genomic_DNA"/>
</dbReference>
<evidence type="ECO:0000313" key="1">
    <source>
        <dbReference type="EMBL" id="PVH17618.1"/>
    </source>
</evidence>
<dbReference type="RefSeq" id="XP_025338558.1">
    <property type="nucleotide sequence ID" value="XM_025479085.1"/>
</dbReference>
<evidence type="ECO:0000313" key="2">
    <source>
        <dbReference type="Proteomes" id="UP000244406"/>
    </source>
</evidence>
<reference evidence="1 2" key="1">
    <citation type="submission" date="2017-12" db="EMBL/GenBank/DDBJ databases">
        <title>Genome Sequence of the Amphotericin B-resistant Candida duobushaemulonii strain, B09383.</title>
        <authorList>
            <person name="Chow N.A."/>
            <person name="Gade L."/>
            <person name="Batra D."/>
            <person name="Rowe L.A."/>
            <person name="Loparev V.N."/>
            <person name="Litvintseva A.P."/>
        </authorList>
    </citation>
    <scope>NUCLEOTIDE SEQUENCE [LARGE SCALE GENOMIC DNA]</scope>
    <source>
        <strain evidence="1 2">B09383</strain>
    </source>
</reference>
<keyword evidence="2" id="KW-1185">Reference proteome</keyword>
<name>A0A2V1AIB2_9ASCO</name>
<comment type="caution">
    <text evidence="1">The sequence shown here is derived from an EMBL/GenBank/DDBJ whole genome shotgun (WGS) entry which is preliminary data.</text>
</comment>
<proteinExistence type="predicted"/>
<dbReference type="Proteomes" id="UP000244406">
    <property type="component" value="Unassembled WGS sequence"/>
</dbReference>
<accession>A0A2V1AIB2</accession>
<organism evidence="1 2">
    <name type="scientific">Candidozyma duobushaemuli</name>
    <dbReference type="NCBI Taxonomy" id="1231522"/>
    <lineage>
        <taxon>Eukaryota</taxon>
        <taxon>Fungi</taxon>
        <taxon>Dikarya</taxon>
        <taxon>Ascomycota</taxon>
        <taxon>Saccharomycotina</taxon>
        <taxon>Pichiomycetes</taxon>
        <taxon>Metschnikowiaceae</taxon>
        <taxon>Candidozyma</taxon>
    </lineage>
</organism>
<dbReference type="AlphaFoldDB" id="A0A2V1AIB2"/>
<dbReference type="VEuPathDB" id="FungiDB:CXQ87_000509"/>
<protein>
    <submittedName>
        <fullName evidence="1">Uncharacterized protein</fullName>
    </submittedName>
</protein>
<dbReference type="GeneID" id="37000511"/>
<gene>
    <name evidence="1" type="ORF">CXQ87_000509</name>
</gene>